<evidence type="ECO:0000313" key="3">
    <source>
        <dbReference type="EMBL" id="OAH30247.1"/>
    </source>
</evidence>
<reference evidence="4" key="1">
    <citation type="submission" date="2016-02" db="EMBL/GenBank/DDBJ databases">
        <authorList>
            <person name="Kaur G."/>
            <person name="Nair G.R."/>
            <person name="Mayilraj S."/>
        </authorList>
    </citation>
    <scope>NUCLEOTIDE SEQUENCE [LARGE SCALE GENOMIC DNA]</scope>
    <source>
        <strain evidence="4">GA-15</strain>
    </source>
</reference>
<organism evidence="3 4">
    <name type="scientific">Corynebacterium stationis</name>
    <dbReference type="NCBI Taxonomy" id="1705"/>
    <lineage>
        <taxon>Bacteria</taxon>
        <taxon>Bacillati</taxon>
        <taxon>Actinomycetota</taxon>
        <taxon>Actinomycetes</taxon>
        <taxon>Mycobacteriales</taxon>
        <taxon>Corynebacteriaceae</taxon>
        <taxon>Corynebacterium</taxon>
    </lineage>
</organism>
<keyword evidence="2" id="KW-0812">Transmembrane</keyword>
<gene>
    <name evidence="3" type="ORF">AYJ05_11380</name>
</gene>
<protein>
    <submittedName>
        <fullName evidence="3">Uncharacterized protein</fullName>
    </submittedName>
</protein>
<proteinExistence type="predicted"/>
<evidence type="ECO:0000313" key="4">
    <source>
        <dbReference type="Proteomes" id="UP000076947"/>
    </source>
</evidence>
<evidence type="ECO:0000256" key="2">
    <source>
        <dbReference type="SAM" id="Phobius"/>
    </source>
</evidence>
<feature type="transmembrane region" description="Helical" evidence="2">
    <location>
        <begin position="51"/>
        <end position="69"/>
    </location>
</feature>
<feature type="region of interest" description="Disordered" evidence="1">
    <location>
        <begin position="123"/>
        <end position="149"/>
    </location>
</feature>
<feature type="transmembrane region" description="Helical" evidence="2">
    <location>
        <begin position="21"/>
        <end position="39"/>
    </location>
</feature>
<feature type="compositionally biased region" description="Basic and acidic residues" evidence="1">
    <location>
        <begin position="139"/>
        <end position="149"/>
    </location>
</feature>
<sequence length="149" mass="17679">MGRVEDVSQQRNKIKPRWWHFVLIGVFVVAFLGLAWWQWTRFQSGSGTFQNLGYAFQWPLFAAFVIYAYRTALHYENQRIDAENEAAQSGAEDFVYQAPQETDDQVTKIDENFLPQRRQLSVEEFNALNQPRRRQSTSEQRRDDHQVDF</sequence>
<keyword evidence="2" id="KW-1133">Transmembrane helix</keyword>
<name>A0A177IMZ5_9CORY</name>
<dbReference type="STRING" id="1705.CA21670_10070"/>
<accession>A0A177IMZ5</accession>
<dbReference type="EMBL" id="LSTQ01000009">
    <property type="protein sequence ID" value="OAH30247.1"/>
    <property type="molecule type" value="Genomic_DNA"/>
</dbReference>
<dbReference type="AlphaFoldDB" id="A0A177IMZ5"/>
<keyword evidence="4" id="KW-1185">Reference proteome</keyword>
<keyword evidence="2" id="KW-0472">Membrane</keyword>
<evidence type="ECO:0000256" key="1">
    <source>
        <dbReference type="SAM" id="MobiDB-lite"/>
    </source>
</evidence>
<dbReference type="Proteomes" id="UP000076947">
    <property type="component" value="Unassembled WGS sequence"/>
</dbReference>
<comment type="caution">
    <text evidence="3">The sequence shown here is derived from an EMBL/GenBank/DDBJ whole genome shotgun (WGS) entry which is preliminary data.</text>
</comment>
<dbReference type="OrthoDB" id="5187941at2"/>